<dbReference type="Proteomes" id="UP001626603">
    <property type="component" value="Chromosome"/>
</dbReference>
<keyword evidence="1" id="KW-0812">Transmembrane</keyword>
<evidence type="ECO:0000313" key="4">
    <source>
        <dbReference type="Proteomes" id="UP001626603"/>
    </source>
</evidence>
<feature type="domain" description="HMA" evidence="2">
    <location>
        <begin position="17"/>
        <end position="81"/>
    </location>
</feature>
<reference evidence="3 4" key="1">
    <citation type="submission" date="2023-10" db="EMBL/GenBank/DDBJ databases">
        <title>The complete genome sequence of Methanoculleus palmolei DSM 4273.</title>
        <authorList>
            <person name="Lai S.-J."/>
            <person name="You Y.-T."/>
            <person name="Chen S.-C."/>
        </authorList>
    </citation>
    <scope>NUCLEOTIDE SEQUENCE [LARGE SCALE GENOMIC DNA]</scope>
    <source>
        <strain evidence="3 4">DSM 4273</strain>
    </source>
</reference>
<feature type="transmembrane region" description="Helical" evidence="1">
    <location>
        <begin position="266"/>
        <end position="284"/>
    </location>
</feature>
<evidence type="ECO:0000256" key="1">
    <source>
        <dbReference type="SAM" id="Phobius"/>
    </source>
</evidence>
<protein>
    <submittedName>
        <fullName evidence="3">Cation transporter</fullName>
    </submittedName>
</protein>
<name>A0ABD8A917_9EURY</name>
<dbReference type="SUPFAM" id="SSF55008">
    <property type="entry name" value="HMA, heavy metal-associated domain"/>
    <property type="match status" value="1"/>
</dbReference>
<proteinExistence type="predicted"/>
<dbReference type="EMBL" id="CP137641">
    <property type="protein sequence ID" value="WOX55640.1"/>
    <property type="molecule type" value="Genomic_DNA"/>
</dbReference>
<keyword evidence="1" id="KW-0472">Membrane</keyword>
<sequence length="331" mass="35517">MKASRSEPEPGTGTGLIESNLVLHGMHCESCARIIERTVARHEGARVKSIDTANNRVVIESRRGQLQKIRDELREKGYQLLLPGEKAADGFEAGSLQRGIVFLKSMVLNARGFEVEHALMRRALGAVAVVLAAQAVLYALVFSRIPGFLNTYWSVTILTAVSVAAFLFAYYHSNAFRKSSSCMTGMMTGMTFGMAGGFLIGAFVGATNGMFLGSIVGMLTGMSLGYVTGRSCGVMGVMEGMMGGLMAGTMGAMLSAMLIYDRLVPFLFILTATEAIILAAYSYMLYKEFGNMRPGDMKASGSEFAVLALAMNLVLTVVYVYGPKTGYVLGV</sequence>
<dbReference type="Gene3D" id="3.30.70.100">
    <property type="match status" value="1"/>
</dbReference>
<dbReference type="AlphaFoldDB" id="A0ABD8A917"/>
<dbReference type="CDD" id="cd00371">
    <property type="entry name" value="HMA"/>
    <property type="match status" value="1"/>
</dbReference>
<dbReference type="InterPro" id="IPR036163">
    <property type="entry name" value="HMA_dom_sf"/>
</dbReference>
<keyword evidence="1" id="KW-1133">Transmembrane helix</keyword>
<dbReference type="Pfam" id="PF00403">
    <property type="entry name" value="HMA"/>
    <property type="match status" value="1"/>
</dbReference>
<organism evidence="3 4">
    <name type="scientific">Methanoculleus palmolei</name>
    <dbReference type="NCBI Taxonomy" id="72612"/>
    <lineage>
        <taxon>Archaea</taxon>
        <taxon>Methanobacteriati</taxon>
        <taxon>Methanobacteriota</taxon>
        <taxon>Stenosarchaea group</taxon>
        <taxon>Methanomicrobia</taxon>
        <taxon>Methanomicrobiales</taxon>
        <taxon>Methanomicrobiaceae</taxon>
        <taxon>Methanoculleus</taxon>
    </lineage>
</organism>
<gene>
    <name evidence="3" type="ORF">R6Y95_09225</name>
</gene>
<dbReference type="InterPro" id="IPR006121">
    <property type="entry name" value="HMA_dom"/>
</dbReference>
<feature type="transmembrane region" description="Helical" evidence="1">
    <location>
        <begin position="304"/>
        <end position="322"/>
    </location>
</feature>
<evidence type="ECO:0000259" key="2">
    <source>
        <dbReference type="PROSITE" id="PS50846"/>
    </source>
</evidence>
<dbReference type="PROSITE" id="PS50846">
    <property type="entry name" value="HMA_2"/>
    <property type="match status" value="1"/>
</dbReference>
<accession>A0ABD8A917</accession>
<feature type="transmembrane region" description="Helical" evidence="1">
    <location>
        <begin position="183"/>
        <end position="204"/>
    </location>
</feature>
<keyword evidence="4" id="KW-1185">Reference proteome</keyword>
<feature type="transmembrane region" description="Helical" evidence="1">
    <location>
        <begin position="241"/>
        <end position="260"/>
    </location>
</feature>
<feature type="transmembrane region" description="Helical" evidence="1">
    <location>
        <begin position="123"/>
        <end position="145"/>
    </location>
</feature>
<feature type="transmembrane region" description="Helical" evidence="1">
    <location>
        <begin position="151"/>
        <end position="171"/>
    </location>
</feature>
<evidence type="ECO:0000313" key="3">
    <source>
        <dbReference type="EMBL" id="WOX55640.1"/>
    </source>
</evidence>